<comment type="caution">
    <text evidence="1">The sequence shown here is derived from an EMBL/GenBank/DDBJ whole genome shotgun (WGS) entry which is preliminary data.</text>
</comment>
<reference evidence="1" key="1">
    <citation type="submission" date="2021-06" db="EMBL/GenBank/DDBJ databases">
        <authorList>
            <person name="Kallberg Y."/>
            <person name="Tangrot J."/>
            <person name="Rosling A."/>
        </authorList>
    </citation>
    <scope>NUCLEOTIDE SEQUENCE</scope>
    <source>
        <strain evidence="1">MA461A</strain>
    </source>
</reference>
<keyword evidence="2" id="KW-1185">Reference proteome</keyword>
<accession>A0ACA9SQV0</accession>
<feature type="non-terminal residue" evidence="1">
    <location>
        <position position="53"/>
    </location>
</feature>
<sequence>IATVYSCFASNTRRRSTPQDLQVGETLDLENQNLIISLKNRYLAISPTTPEEE</sequence>
<organism evidence="1 2">
    <name type="scientific">Racocetra persica</name>
    <dbReference type="NCBI Taxonomy" id="160502"/>
    <lineage>
        <taxon>Eukaryota</taxon>
        <taxon>Fungi</taxon>
        <taxon>Fungi incertae sedis</taxon>
        <taxon>Mucoromycota</taxon>
        <taxon>Glomeromycotina</taxon>
        <taxon>Glomeromycetes</taxon>
        <taxon>Diversisporales</taxon>
        <taxon>Gigasporaceae</taxon>
        <taxon>Racocetra</taxon>
    </lineage>
</organism>
<evidence type="ECO:0000313" key="2">
    <source>
        <dbReference type="Proteomes" id="UP000789920"/>
    </source>
</evidence>
<gene>
    <name evidence="1" type="ORF">RPERSI_LOCUS33768</name>
</gene>
<protein>
    <submittedName>
        <fullName evidence="1">8997_t:CDS:1</fullName>
    </submittedName>
</protein>
<proteinExistence type="predicted"/>
<evidence type="ECO:0000313" key="1">
    <source>
        <dbReference type="EMBL" id="CAG8845668.1"/>
    </source>
</evidence>
<feature type="non-terminal residue" evidence="1">
    <location>
        <position position="1"/>
    </location>
</feature>
<dbReference type="EMBL" id="CAJVQC010147820">
    <property type="protein sequence ID" value="CAG8845668.1"/>
    <property type="molecule type" value="Genomic_DNA"/>
</dbReference>
<dbReference type="Proteomes" id="UP000789920">
    <property type="component" value="Unassembled WGS sequence"/>
</dbReference>
<name>A0ACA9SQV0_9GLOM</name>